<evidence type="ECO:0000256" key="1">
    <source>
        <dbReference type="SAM" id="MobiDB-lite"/>
    </source>
</evidence>
<feature type="region of interest" description="Disordered" evidence="1">
    <location>
        <begin position="76"/>
        <end position="95"/>
    </location>
</feature>
<dbReference type="SUPFAM" id="SSF46785">
    <property type="entry name" value="Winged helix' DNA-binding domain"/>
    <property type="match status" value="1"/>
</dbReference>
<dbReference type="STRING" id="1238424.J07HQW1_01372"/>
<reference evidence="2 3" key="1">
    <citation type="journal article" date="2013" name="PLoS ONE">
        <title>Assembly-driven community genomics of a hypersaline microbial ecosystem.</title>
        <authorList>
            <person name="Podell S."/>
            <person name="Ugalde J.A."/>
            <person name="Narasingarao P."/>
            <person name="Banfield J.F."/>
            <person name="Heidelberg K.B."/>
            <person name="Allen E.E."/>
        </authorList>
    </citation>
    <scope>NUCLEOTIDE SEQUENCE [LARGE SCALE GENOMIC DNA]</scope>
    <source>
        <strain evidence="3">J07HQW1</strain>
    </source>
</reference>
<protein>
    <submittedName>
        <fullName evidence="2">Uncharacterized protein</fullName>
    </submittedName>
</protein>
<name>U1N4L3_9EURY</name>
<dbReference type="InterPro" id="IPR036390">
    <property type="entry name" value="WH_DNA-bd_sf"/>
</dbReference>
<dbReference type="EMBL" id="KE356560">
    <property type="protein sequence ID" value="ERG91338.1"/>
    <property type="molecule type" value="Genomic_DNA"/>
</dbReference>
<dbReference type="HOGENOM" id="CLU_1232754_0_0_2"/>
<dbReference type="InterPro" id="IPR036388">
    <property type="entry name" value="WH-like_DNA-bd_sf"/>
</dbReference>
<feature type="compositionally biased region" description="Polar residues" evidence="1">
    <location>
        <begin position="76"/>
        <end position="89"/>
    </location>
</feature>
<organism evidence="2 3">
    <name type="scientific">Haloquadratum walsbyi J07HQW1</name>
    <dbReference type="NCBI Taxonomy" id="1238424"/>
    <lineage>
        <taxon>Archaea</taxon>
        <taxon>Methanobacteriati</taxon>
        <taxon>Methanobacteriota</taxon>
        <taxon>Stenosarchaea group</taxon>
        <taxon>Halobacteria</taxon>
        <taxon>Halobacteriales</taxon>
        <taxon>Haloferacaceae</taxon>
        <taxon>Haloquadratum</taxon>
    </lineage>
</organism>
<accession>U1N4L3</accession>
<dbReference type="AlphaFoldDB" id="U1N4L3"/>
<evidence type="ECO:0000313" key="2">
    <source>
        <dbReference type="EMBL" id="ERG91338.1"/>
    </source>
</evidence>
<proteinExistence type="predicted"/>
<gene>
    <name evidence="2" type="ORF">J07HQW1_01372</name>
</gene>
<dbReference type="Proteomes" id="UP000030649">
    <property type="component" value="Unassembled WGS sequence"/>
</dbReference>
<sequence length="224" mass="24406">MHRGLDGLQPLGRECLAGLLTEFIDHRPGSSIIGHISMEVCRHPNNKDTGPNVEPLGGSATTSKTTEMVMHAAHQRSVTMSQPDASSLTPDDGSTGLDPITALSALDDTTRANIIGTIVGHPRGAPSKKELEYYNPSVAASTLTDHLSRLEGVGLIEVIERDREGLERGQPYRFFQLTATARELFDRNNLFEPDAYRAMFAEVEKTDEIEAAEAVERPDGRSPN</sequence>
<dbReference type="Gene3D" id="1.10.10.10">
    <property type="entry name" value="Winged helix-like DNA-binding domain superfamily/Winged helix DNA-binding domain"/>
    <property type="match status" value="1"/>
</dbReference>
<evidence type="ECO:0000313" key="3">
    <source>
        <dbReference type="Proteomes" id="UP000030649"/>
    </source>
</evidence>